<evidence type="ECO:0000313" key="3">
    <source>
        <dbReference type="Proteomes" id="UP001195483"/>
    </source>
</evidence>
<dbReference type="EMBL" id="JAEAOA010000736">
    <property type="protein sequence ID" value="KAK3609398.1"/>
    <property type="molecule type" value="Genomic_DNA"/>
</dbReference>
<feature type="compositionally biased region" description="Polar residues" evidence="1">
    <location>
        <begin position="1"/>
        <end position="12"/>
    </location>
</feature>
<protein>
    <submittedName>
        <fullName evidence="2">Uncharacterized protein</fullName>
    </submittedName>
</protein>
<comment type="caution">
    <text evidence="2">The sequence shown here is derived from an EMBL/GenBank/DDBJ whole genome shotgun (WGS) entry which is preliminary data.</text>
</comment>
<keyword evidence="3" id="KW-1185">Reference proteome</keyword>
<feature type="region of interest" description="Disordered" evidence="1">
    <location>
        <begin position="1"/>
        <end position="22"/>
    </location>
</feature>
<gene>
    <name evidence="2" type="ORF">CHS0354_011974</name>
</gene>
<reference evidence="2" key="1">
    <citation type="journal article" date="2021" name="Genome Biol. Evol.">
        <title>A High-Quality Reference Genome for a Parasitic Bivalve with Doubly Uniparental Inheritance (Bivalvia: Unionida).</title>
        <authorList>
            <person name="Smith C.H."/>
        </authorList>
    </citation>
    <scope>NUCLEOTIDE SEQUENCE</scope>
    <source>
        <strain evidence="2">CHS0354</strain>
    </source>
</reference>
<reference evidence="2" key="3">
    <citation type="submission" date="2023-05" db="EMBL/GenBank/DDBJ databases">
        <authorList>
            <person name="Smith C.H."/>
        </authorList>
    </citation>
    <scope>NUCLEOTIDE SEQUENCE</scope>
    <source>
        <strain evidence="2">CHS0354</strain>
        <tissue evidence="2">Mantle</tissue>
    </source>
</reference>
<name>A0AAE0TGT5_9BIVA</name>
<accession>A0AAE0TGT5</accession>
<proteinExistence type="predicted"/>
<organism evidence="2 3">
    <name type="scientific">Potamilus streckersoni</name>
    <dbReference type="NCBI Taxonomy" id="2493646"/>
    <lineage>
        <taxon>Eukaryota</taxon>
        <taxon>Metazoa</taxon>
        <taxon>Spiralia</taxon>
        <taxon>Lophotrochozoa</taxon>
        <taxon>Mollusca</taxon>
        <taxon>Bivalvia</taxon>
        <taxon>Autobranchia</taxon>
        <taxon>Heteroconchia</taxon>
        <taxon>Palaeoheterodonta</taxon>
        <taxon>Unionida</taxon>
        <taxon>Unionoidea</taxon>
        <taxon>Unionidae</taxon>
        <taxon>Ambleminae</taxon>
        <taxon>Lampsilini</taxon>
        <taxon>Potamilus</taxon>
    </lineage>
</organism>
<dbReference type="AlphaFoldDB" id="A0AAE0TGT5"/>
<evidence type="ECO:0000256" key="1">
    <source>
        <dbReference type="SAM" id="MobiDB-lite"/>
    </source>
</evidence>
<reference evidence="2" key="2">
    <citation type="journal article" date="2021" name="Genome Biol. Evol.">
        <title>Developing a high-quality reference genome for a parasitic bivalve with doubly uniparental inheritance (Bivalvia: Unionida).</title>
        <authorList>
            <person name="Smith C.H."/>
        </authorList>
    </citation>
    <scope>NUCLEOTIDE SEQUENCE</scope>
    <source>
        <strain evidence="2">CHS0354</strain>
        <tissue evidence="2">Mantle</tissue>
    </source>
</reference>
<dbReference type="Proteomes" id="UP001195483">
    <property type="component" value="Unassembled WGS sequence"/>
</dbReference>
<sequence length="120" mass="13683">MKVSCENDNQEPVLNENDNQEPVLKVSCENDNQEPVLNENDNQEPVLKVNCENDNQEPVLNENDNQEPVLKVALYRFIFSIGKYVIVRTQCAAYLPAMLRKGSHNELNFKVFGKGPAMIF</sequence>
<evidence type="ECO:0000313" key="2">
    <source>
        <dbReference type="EMBL" id="KAK3609398.1"/>
    </source>
</evidence>